<feature type="compositionally biased region" description="Basic and acidic residues" evidence="3">
    <location>
        <begin position="848"/>
        <end position="862"/>
    </location>
</feature>
<dbReference type="FunFam" id="1.10.238.10:FF:000178">
    <property type="entry name" value="Calmodulin-2 A"/>
    <property type="match status" value="1"/>
</dbReference>
<sequence>MSNEEITSINSPKENDDRVLLESADISSSQSHMEGKDDVSLKTSHNSSSIDIPSPEFRGYLEDILHKEEITPCQSPVEGKDGVSLKSTDMSSSIEISSSDFRNYLDDILQKETTSCLSPIEGKDNVSMKPVVGSSSNQISNTESQNHIGDVPQKEITTFQSRMVCKVDVPKKSTDIPSTVNILNIQPLNNVNDILQNDDIAICQSSKEGKDDASLKSTNISSSTGISNTGIHNHLEKTLQIEEIIPCQSPMEGKDDVSLKSTDISSSVEISSTEFRNYLEDILQNTEKTPCQSPRKSNDSISVKSIIMSSSLENSSAKSRSHLKNALQNDEVAKCQSLKENRYDLFVEAVPLPCSKDVSTTQLNNYVQNLLQENSSDFLSSSTDGSIITSDFSEELLTEDSVSKLAGIQSILGREVHGKLKDKDIMQIEVPELTDRQHQADVYDRLRTSNGSVTWAGVRDCQYGEEMYDSQQAIRGIQDQESMSEIQHASEVFDSHHDRLNVFDVYDSNDRQRLAGISESQAALLVTQIMDDTRETDHVNYMFDIHHALPMVLASNDVTNRQRLAGISDSQTAVNVAYIRDVATDIRYIDKAIESHFFMKDQATLDRELNLRDSLTDTDSSRYRELCLQFSSTDDDFSSDDMTSDSTNSEISSMFLKAVLGLRDTSSSSISDSDQTVSQLRTSVITSDRQHLTGILDSEKDVPNITNEIPSIVHILDSQSAKPVVSAHGQGQNELQLEVDRKCSISQDKADEHRIKGTVIEHVLSSRTDEAETKKAEIQDQTVHVLRTAEKKSERETERKFIPRLSMTNDTLNRKTEQSRSIMSTGLSMSAPVLIGRRVKSKTGITDEADKMQRDGQGKENDVTAAKRKNGAIAERPPTQDEKTGEARNVKQDFDATVFSDFKAENLTEEQIQEFKVAFGMYDKDADGKIATTELRTIMRSLGMNPSKEDVKEIIQKLDIDGKY</sequence>
<dbReference type="GO" id="GO:0016460">
    <property type="term" value="C:myosin II complex"/>
    <property type="evidence" value="ECO:0007669"/>
    <property type="project" value="TreeGrafter"/>
</dbReference>
<feature type="region of interest" description="Disordered" evidence="3">
    <location>
        <begin position="1"/>
        <end position="54"/>
    </location>
</feature>
<feature type="region of interest" description="Disordered" evidence="3">
    <location>
        <begin position="207"/>
        <end position="229"/>
    </location>
</feature>
<feature type="compositionally biased region" description="Basic and acidic residues" evidence="3">
    <location>
        <begin position="878"/>
        <end position="889"/>
    </location>
</feature>
<evidence type="ECO:0000259" key="4">
    <source>
        <dbReference type="PROSITE" id="PS50222"/>
    </source>
</evidence>
<keyword evidence="2" id="KW-0106">Calcium</keyword>
<keyword evidence="6" id="KW-1185">Reference proteome</keyword>
<dbReference type="Proteomes" id="UP001195483">
    <property type="component" value="Unassembled WGS sequence"/>
</dbReference>
<gene>
    <name evidence="5" type="ORF">CHS0354_007760</name>
</gene>
<dbReference type="EMBL" id="JAEAOA010000527">
    <property type="protein sequence ID" value="KAK3578508.1"/>
    <property type="molecule type" value="Genomic_DNA"/>
</dbReference>
<feature type="compositionally biased region" description="Low complexity" evidence="3">
    <location>
        <begin position="217"/>
        <end position="229"/>
    </location>
</feature>
<dbReference type="InterPro" id="IPR002048">
    <property type="entry name" value="EF_hand_dom"/>
</dbReference>
<dbReference type="SUPFAM" id="SSF47473">
    <property type="entry name" value="EF-hand"/>
    <property type="match status" value="1"/>
</dbReference>
<dbReference type="Pfam" id="PF13405">
    <property type="entry name" value="EF-hand_6"/>
    <property type="match status" value="1"/>
</dbReference>
<organism evidence="5 6">
    <name type="scientific">Potamilus streckersoni</name>
    <dbReference type="NCBI Taxonomy" id="2493646"/>
    <lineage>
        <taxon>Eukaryota</taxon>
        <taxon>Metazoa</taxon>
        <taxon>Spiralia</taxon>
        <taxon>Lophotrochozoa</taxon>
        <taxon>Mollusca</taxon>
        <taxon>Bivalvia</taxon>
        <taxon>Autobranchia</taxon>
        <taxon>Heteroconchia</taxon>
        <taxon>Palaeoheterodonta</taxon>
        <taxon>Unionida</taxon>
        <taxon>Unionoidea</taxon>
        <taxon>Unionidae</taxon>
        <taxon>Ambleminae</taxon>
        <taxon>Lampsilini</taxon>
        <taxon>Potamilus</taxon>
    </lineage>
</organism>
<feature type="compositionally biased region" description="Polar residues" evidence="3">
    <location>
        <begin position="819"/>
        <end position="828"/>
    </location>
</feature>
<evidence type="ECO:0000313" key="5">
    <source>
        <dbReference type="EMBL" id="KAK3578508.1"/>
    </source>
</evidence>
<evidence type="ECO:0000256" key="1">
    <source>
        <dbReference type="ARBA" id="ARBA00022737"/>
    </source>
</evidence>
<feature type="compositionally biased region" description="Basic and acidic residues" evidence="3">
    <location>
        <begin position="789"/>
        <end position="801"/>
    </location>
</feature>
<dbReference type="PROSITE" id="PS50222">
    <property type="entry name" value="EF_HAND_2"/>
    <property type="match status" value="1"/>
</dbReference>
<reference evidence="5" key="1">
    <citation type="journal article" date="2021" name="Genome Biol. Evol.">
        <title>A High-Quality Reference Genome for a Parasitic Bivalve with Doubly Uniparental Inheritance (Bivalvia: Unionida).</title>
        <authorList>
            <person name="Smith C.H."/>
        </authorList>
    </citation>
    <scope>NUCLEOTIDE SEQUENCE</scope>
    <source>
        <strain evidence="5">CHS0354</strain>
    </source>
</reference>
<feature type="region of interest" description="Disordered" evidence="3">
    <location>
        <begin position="789"/>
        <end position="829"/>
    </location>
</feature>
<dbReference type="PANTHER" id="PTHR23048:SF0">
    <property type="entry name" value="CALMODULIN LIKE 3"/>
    <property type="match status" value="1"/>
</dbReference>
<feature type="compositionally biased region" description="Polar residues" evidence="3">
    <location>
        <begin position="1"/>
        <end position="12"/>
    </location>
</feature>
<proteinExistence type="predicted"/>
<evidence type="ECO:0000256" key="2">
    <source>
        <dbReference type="ARBA" id="ARBA00022837"/>
    </source>
</evidence>
<dbReference type="SMART" id="SM00054">
    <property type="entry name" value="EFh"/>
    <property type="match status" value="1"/>
</dbReference>
<dbReference type="InterPro" id="IPR050230">
    <property type="entry name" value="CALM/Myosin/TropC-like"/>
</dbReference>
<reference evidence="5" key="2">
    <citation type="journal article" date="2021" name="Genome Biol. Evol.">
        <title>Developing a high-quality reference genome for a parasitic bivalve with doubly uniparental inheritance (Bivalvia: Unionida).</title>
        <authorList>
            <person name="Smith C.H."/>
        </authorList>
    </citation>
    <scope>NUCLEOTIDE SEQUENCE</scope>
    <source>
        <strain evidence="5">CHS0354</strain>
        <tissue evidence="5">Mantle</tissue>
    </source>
</reference>
<dbReference type="GO" id="GO:0005509">
    <property type="term" value="F:calcium ion binding"/>
    <property type="evidence" value="ECO:0007669"/>
    <property type="project" value="InterPro"/>
</dbReference>
<comment type="caution">
    <text evidence="5">The sequence shown here is derived from an EMBL/GenBank/DDBJ whole genome shotgun (WGS) entry which is preliminary data.</text>
</comment>
<reference evidence="5" key="3">
    <citation type="submission" date="2023-05" db="EMBL/GenBank/DDBJ databases">
        <authorList>
            <person name="Smith C.H."/>
        </authorList>
    </citation>
    <scope>NUCLEOTIDE SEQUENCE</scope>
    <source>
        <strain evidence="5">CHS0354</strain>
        <tissue evidence="5">Mantle</tissue>
    </source>
</reference>
<dbReference type="CDD" id="cd00051">
    <property type="entry name" value="EFh"/>
    <property type="match status" value="1"/>
</dbReference>
<evidence type="ECO:0000256" key="3">
    <source>
        <dbReference type="SAM" id="MobiDB-lite"/>
    </source>
</evidence>
<dbReference type="PANTHER" id="PTHR23048">
    <property type="entry name" value="MYOSIN LIGHT CHAIN 1, 3"/>
    <property type="match status" value="1"/>
</dbReference>
<accession>A0AAE0RS46</accession>
<feature type="compositionally biased region" description="Polar residues" evidence="3">
    <location>
        <begin position="41"/>
        <end position="51"/>
    </location>
</feature>
<name>A0AAE0RS46_9BIVA</name>
<dbReference type="PROSITE" id="PS00018">
    <property type="entry name" value="EF_HAND_1"/>
    <property type="match status" value="1"/>
</dbReference>
<dbReference type="InterPro" id="IPR011992">
    <property type="entry name" value="EF-hand-dom_pair"/>
</dbReference>
<protein>
    <recommendedName>
        <fullName evidence="4">EF-hand domain-containing protein</fullName>
    </recommendedName>
</protein>
<dbReference type="Gene3D" id="1.10.238.10">
    <property type="entry name" value="EF-hand"/>
    <property type="match status" value="1"/>
</dbReference>
<dbReference type="InterPro" id="IPR018247">
    <property type="entry name" value="EF_Hand_1_Ca_BS"/>
</dbReference>
<keyword evidence="1" id="KW-0677">Repeat</keyword>
<evidence type="ECO:0000313" key="6">
    <source>
        <dbReference type="Proteomes" id="UP001195483"/>
    </source>
</evidence>
<dbReference type="AlphaFoldDB" id="A0AAE0RS46"/>
<feature type="domain" description="EF-hand" evidence="4">
    <location>
        <begin position="910"/>
        <end position="945"/>
    </location>
</feature>
<feature type="region of interest" description="Disordered" evidence="3">
    <location>
        <begin position="842"/>
        <end position="889"/>
    </location>
</feature>